<reference evidence="1 2" key="1">
    <citation type="journal article" date="2019" name="Commun. Biol.">
        <title>The bagworm genome reveals a unique fibroin gene that provides high tensile strength.</title>
        <authorList>
            <person name="Kono N."/>
            <person name="Nakamura H."/>
            <person name="Ohtoshi R."/>
            <person name="Tomita M."/>
            <person name="Numata K."/>
            <person name="Arakawa K."/>
        </authorList>
    </citation>
    <scope>NUCLEOTIDE SEQUENCE [LARGE SCALE GENOMIC DNA]</scope>
</reference>
<evidence type="ECO:0000313" key="1">
    <source>
        <dbReference type="EMBL" id="GBP78757.1"/>
    </source>
</evidence>
<proteinExistence type="predicted"/>
<dbReference type="Proteomes" id="UP000299102">
    <property type="component" value="Unassembled WGS sequence"/>
</dbReference>
<dbReference type="AlphaFoldDB" id="A0A4C1YWJ0"/>
<name>A0A4C1YWJ0_EUMVA</name>
<accession>A0A4C1YWJ0</accession>
<dbReference type="EMBL" id="BGZK01001384">
    <property type="protein sequence ID" value="GBP78757.1"/>
    <property type="molecule type" value="Genomic_DNA"/>
</dbReference>
<protein>
    <submittedName>
        <fullName evidence="1">Uncharacterized protein</fullName>
    </submittedName>
</protein>
<comment type="caution">
    <text evidence="1">The sequence shown here is derived from an EMBL/GenBank/DDBJ whole genome shotgun (WGS) entry which is preliminary data.</text>
</comment>
<keyword evidence="2" id="KW-1185">Reference proteome</keyword>
<gene>
    <name evidence="1" type="ORF">EVAR_63442_1</name>
</gene>
<evidence type="ECO:0000313" key="2">
    <source>
        <dbReference type="Proteomes" id="UP000299102"/>
    </source>
</evidence>
<sequence length="92" mass="10088">MGFGALDSEFNPEEWEFWKLSANKNSNCYKQKTKSQKASHFLALSSPQFTQIQSARIVAFGIAGECIQLQVEMARNDEGITAHPNGEGGHGA</sequence>
<organism evidence="1 2">
    <name type="scientific">Eumeta variegata</name>
    <name type="common">Bagworm moth</name>
    <name type="synonym">Eumeta japonica</name>
    <dbReference type="NCBI Taxonomy" id="151549"/>
    <lineage>
        <taxon>Eukaryota</taxon>
        <taxon>Metazoa</taxon>
        <taxon>Ecdysozoa</taxon>
        <taxon>Arthropoda</taxon>
        <taxon>Hexapoda</taxon>
        <taxon>Insecta</taxon>
        <taxon>Pterygota</taxon>
        <taxon>Neoptera</taxon>
        <taxon>Endopterygota</taxon>
        <taxon>Lepidoptera</taxon>
        <taxon>Glossata</taxon>
        <taxon>Ditrysia</taxon>
        <taxon>Tineoidea</taxon>
        <taxon>Psychidae</taxon>
        <taxon>Oiketicinae</taxon>
        <taxon>Eumeta</taxon>
    </lineage>
</organism>